<evidence type="ECO:0000256" key="1">
    <source>
        <dbReference type="ARBA" id="ARBA00004123"/>
    </source>
</evidence>
<dbReference type="PANTHER" id="PTHR31442">
    <property type="entry name" value="HOMEODOMAIN-LIKE SUPERFAMILY PROTEIN-RELATED"/>
    <property type="match status" value="1"/>
</dbReference>
<dbReference type="Proteomes" id="UP001408789">
    <property type="component" value="Unassembled WGS sequence"/>
</dbReference>
<dbReference type="SUPFAM" id="SSF46689">
    <property type="entry name" value="Homeodomain-like"/>
    <property type="match status" value="1"/>
</dbReference>
<comment type="caution">
    <text evidence="6">The sequence shown here is derived from an EMBL/GenBank/DDBJ whole genome shotgun (WGS) entry which is preliminary data.</text>
</comment>
<protein>
    <recommendedName>
        <fullName evidence="5">HTH myb-type domain-containing protein</fullName>
    </recommendedName>
</protein>
<dbReference type="GO" id="GO:0005634">
    <property type="term" value="C:nucleus"/>
    <property type="evidence" value="ECO:0007669"/>
    <property type="project" value="UniProtKB-SubCell"/>
</dbReference>
<evidence type="ECO:0000256" key="3">
    <source>
        <dbReference type="ARBA" id="ARBA00023163"/>
    </source>
</evidence>
<dbReference type="InterPro" id="IPR006447">
    <property type="entry name" value="Myb_dom_plants"/>
</dbReference>
<dbReference type="AlphaFoldDB" id="A0AAP0DQD4"/>
<dbReference type="Pfam" id="PF00249">
    <property type="entry name" value="Myb_DNA-binding"/>
    <property type="match status" value="1"/>
</dbReference>
<organism evidence="6 7">
    <name type="scientific">Deinandra increscens subsp. villosa</name>
    <dbReference type="NCBI Taxonomy" id="3103831"/>
    <lineage>
        <taxon>Eukaryota</taxon>
        <taxon>Viridiplantae</taxon>
        <taxon>Streptophyta</taxon>
        <taxon>Embryophyta</taxon>
        <taxon>Tracheophyta</taxon>
        <taxon>Spermatophyta</taxon>
        <taxon>Magnoliopsida</taxon>
        <taxon>eudicotyledons</taxon>
        <taxon>Gunneridae</taxon>
        <taxon>Pentapetalae</taxon>
        <taxon>asterids</taxon>
        <taxon>campanulids</taxon>
        <taxon>Asterales</taxon>
        <taxon>Asteraceae</taxon>
        <taxon>Asteroideae</taxon>
        <taxon>Heliantheae alliance</taxon>
        <taxon>Madieae</taxon>
        <taxon>Madiinae</taxon>
        <taxon>Deinandra</taxon>
    </lineage>
</organism>
<sequence>MRKIYEDADEFFPAKLARRNTVRYVSHRAYQNNNKSNAAKYFGEDQEMNWSSKSASMASQSTGKKSTIIWTKGLRNKFLEAIGKLGIDNAAPKKILEHMNVEGLTRDHVSSYLQKYRLLLKKIANEKNVQIASKPSLLESSMVNDPSSLMPNQEQMNLPAYSEMYSPNPPINTSSSGFPFLEDSNFNAATSSAFIHPGSFQNEGCSMQAMPKNLDEQRNLIYDASIMGCVNQNSSNSRFVPDLNNFVYDYGGFSTELHPYNNIEMGSSSGVIANKELAMSWDQENPMNNGNVSFSSVEDTSIGIESNYSGQSEFVEMGSLYGSNSNGNLENGIEEDDLVLSEADIDSLLVFADDNGAYGPTSTDITLTLESPNQDVNVENIQDIVTFDLNKTEETTSINHHQTVDGYLPSGSDPTINMRIDEQLMEPIWSPEPIADDMTLQGLILNPNVQD</sequence>
<dbReference type="InterPro" id="IPR009057">
    <property type="entry name" value="Homeodomain-like_sf"/>
</dbReference>
<dbReference type="FunFam" id="1.10.10.60:FF:000007">
    <property type="entry name" value="Two-component response regulator"/>
    <property type="match status" value="1"/>
</dbReference>
<evidence type="ECO:0000256" key="4">
    <source>
        <dbReference type="ARBA" id="ARBA00023242"/>
    </source>
</evidence>
<dbReference type="GO" id="GO:0003700">
    <property type="term" value="F:DNA-binding transcription factor activity"/>
    <property type="evidence" value="ECO:0007669"/>
    <property type="project" value="InterPro"/>
</dbReference>
<comment type="subcellular location">
    <subcellularLocation>
        <location evidence="1">Nucleus</location>
    </subcellularLocation>
</comment>
<feature type="domain" description="HTH myb-type" evidence="5">
    <location>
        <begin position="70"/>
        <end position="121"/>
    </location>
</feature>
<reference evidence="6 7" key="1">
    <citation type="submission" date="2024-04" db="EMBL/GenBank/DDBJ databases">
        <title>The reference genome of an endangered Asteraceae, Deinandra increscens subsp. villosa, native to the Central Coast of California.</title>
        <authorList>
            <person name="Guilliams M."/>
            <person name="Hasenstab-Lehman K."/>
            <person name="Meyer R."/>
            <person name="Mcevoy S."/>
        </authorList>
    </citation>
    <scope>NUCLEOTIDE SEQUENCE [LARGE SCALE GENOMIC DNA]</scope>
    <source>
        <tissue evidence="6">Leaf</tissue>
    </source>
</reference>
<evidence type="ECO:0000259" key="5">
    <source>
        <dbReference type="PROSITE" id="PS51294"/>
    </source>
</evidence>
<proteinExistence type="predicted"/>
<keyword evidence="4" id="KW-0539">Nucleus</keyword>
<dbReference type="EMBL" id="JBCNJP010000007">
    <property type="protein sequence ID" value="KAK9075309.1"/>
    <property type="molecule type" value="Genomic_DNA"/>
</dbReference>
<dbReference type="InterPro" id="IPR001005">
    <property type="entry name" value="SANT/Myb"/>
</dbReference>
<dbReference type="InterPro" id="IPR044841">
    <property type="entry name" value="LUX/BOA-like"/>
</dbReference>
<dbReference type="PANTHER" id="PTHR31442:SF40">
    <property type="entry name" value="HOMEODOMAIN-LIKE SUPERFAMILY PROTEIN"/>
    <property type="match status" value="1"/>
</dbReference>
<name>A0AAP0DQD4_9ASTR</name>
<accession>A0AAP0DQD4</accession>
<keyword evidence="2" id="KW-0805">Transcription regulation</keyword>
<evidence type="ECO:0000256" key="2">
    <source>
        <dbReference type="ARBA" id="ARBA00023015"/>
    </source>
</evidence>
<dbReference type="InterPro" id="IPR017930">
    <property type="entry name" value="Myb_dom"/>
</dbReference>
<gene>
    <name evidence="6" type="ORF">SSX86_003632</name>
</gene>
<dbReference type="NCBIfam" id="TIGR01557">
    <property type="entry name" value="myb_SHAQKYF"/>
    <property type="match status" value="1"/>
</dbReference>
<dbReference type="Gene3D" id="1.10.10.60">
    <property type="entry name" value="Homeodomain-like"/>
    <property type="match status" value="1"/>
</dbReference>
<keyword evidence="7" id="KW-1185">Reference proteome</keyword>
<evidence type="ECO:0000313" key="7">
    <source>
        <dbReference type="Proteomes" id="UP001408789"/>
    </source>
</evidence>
<keyword evidence="3" id="KW-0804">Transcription</keyword>
<evidence type="ECO:0000313" key="6">
    <source>
        <dbReference type="EMBL" id="KAK9075309.1"/>
    </source>
</evidence>
<dbReference type="PROSITE" id="PS51294">
    <property type="entry name" value="HTH_MYB"/>
    <property type="match status" value="1"/>
</dbReference>
<dbReference type="GO" id="GO:0003677">
    <property type="term" value="F:DNA binding"/>
    <property type="evidence" value="ECO:0007669"/>
    <property type="project" value="InterPro"/>
</dbReference>